<name>A0ABW3NC03_9BACI</name>
<dbReference type="InterPro" id="IPR016162">
    <property type="entry name" value="Ald_DH_N"/>
</dbReference>
<dbReference type="Pfam" id="PF00171">
    <property type="entry name" value="Aldedh"/>
    <property type="match status" value="1"/>
</dbReference>
<keyword evidence="1 4" id="KW-0560">Oxidoreductase</keyword>
<organism evidence="4 5">
    <name type="scientific">Oceanobacillus locisalsi</name>
    <dbReference type="NCBI Taxonomy" id="546107"/>
    <lineage>
        <taxon>Bacteria</taxon>
        <taxon>Bacillati</taxon>
        <taxon>Bacillota</taxon>
        <taxon>Bacilli</taxon>
        <taxon>Bacillales</taxon>
        <taxon>Bacillaceae</taxon>
        <taxon>Oceanobacillus</taxon>
    </lineage>
</organism>
<dbReference type="GO" id="GO:0008774">
    <property type="term" value="F:acetaldehyde dehydrogenase (acetylating) activity"/>
    <property type="evidence" value="ECO:0007669"/>
    <property type="project" value="UniProtKB-EC"/>
</dbReference>
<accession>A0ABW3NC03</accession>
<dbReference type="EC" id="1.2.1.10" evidence="4"/>
<evidence type="ECO:0000259" key="3">
    <source>
        <dbReference type="Pfam" id="PF00171"/>
    </source>
</evidence>
<dbReference type="InterPro" id="IPR016161">
    <property type="entry name" value="Ald_DH/histidinol_DH"/>
</dbReference>
<feature type="compositionally biased region" description="Basic and acidic residues" evidence="2">
    <location>
        <begin position="460"/>
        <end position="476"/>
    </location>
</feature>
<keyword evidence="5" id="KW-1185">Reference proteome</keyword>
<evidence type="ECO:0000313" key="4">
    <source>
        <dbReference type="EMBL" id="MFD1064523.1"/>
    </source>
</evidence>
<evidence type="ECO:0000256" key="2">
    <source>
        <dbReference type="SAM" id="MobiDB-lite"/>
    </source>
</evidence>
<feature type="region of interest" description="Disordered" evidence="2">
    <location>
        <begin position="454"/>
        <end position="476"/>
    </location>
</feature>
<sequence length="508" mass="54849">MTLDKDLSSIQEMRDTVKKASRAQQEFMQFSQWKIDSIVKAIATAAFNQSKELAQLAVEETGMGVAEHKLLKNQVGSKDVYESIKDEKTIGVIHEDKENKITEIAYPYGVVAAIIPTTNPTSTAMFKTLTALKSGNAIVVSPHPRAKKCTVETLKVCMQAALEEGAPEGLIGWISEPSMEATNQLMTHPDVNLILSTGGGGLVKAAYSSGKPAYGVGPGNVPVYIEKSANVEKSVQMVVDSKTFDHGTICATEQSIVVDQAIQEQVKKELQKNGSYFCNPEEKKKMEQIISIEPGKVNPDIVGKSALKIAELAGLDIPSDTRLLIAEEDQVGKNVPFSLEKLAPVFALYTAQNSNDAKERCLELLNLGGRGHSFSIHTEDDHLVREFGKAMPVSRVIVNTLSSIGAVGATTALAPSMTLGCGAYGGNISSENITARHLYNVKRIAYGVKEADIPQPGKTADTKAEPSKQVESLTKEAVEKSGVATEGIDKTKIEQLVKEILKEYQNQS</sequence>
<proteinExistence type="predicted"/>
<dbReference type="PANTHER" id="PTHR11699">
    <property type="entry name" value="ALDEHYDE DEHYDROGENASE-RELATED"/>
    <property type="match status" value="1"/>
</dbReference>
<dbReference type="InterPro" id="IPR016163">
    <property type="entry name" value="Ald_DH_C"/>
</dbReference>
<dbReference type="InterPro" id="IPR013357">
    <property type="entry name" value="Acetaldehyde_DH_acetylating"/>
</dbReference>
<reference evidence="5" key="1">
    <citation type="journal article" date="2019" name="Int. J. Syst. Evol. Microbiol.">
        <title>The Global Catalogue of Microorganisms (GCM) 10K type strain sequencing project: providing services to taxonomists for standard genome sequencing and annotation.</title>
        <authorList>
            <consortium name="The Broad Institute Genomics Platform"/>
            <consortium name="The Broad Institute Genome Sequencing Center for Infectious Disease"/>
            <person name="Wu L."/>
            <person name="Ma J."/>
        </authorList>
    </citation>
    <scope>NUCLEOTIDE SEQUENCE [LARGE SCALE GENOMIC DNA]</scope>
    <source>
        <strain evidence="5">CCUG 56608</strain>
    </source>
</reference>
<dbReference type="EMBL" id="JBHTKK010000001">
    <property type="protein sequence ID" value="MFD1064523.1"/>
    <property type="molecule type" value="Genomic_DNA"/>
</dbReference>
<dbReference type="NCBIfam" id="TIGR02518">
    <property type="entry name" value="EutH_ACDH"/>
    <property type="match status" value="1"/>
</dbReference>
<comment type="caution">
    <text evidence="4">The sequence shown here is derived from an EMBL/GenBank/DDBJ whole genome shotgun (WGS) entry which is preliminary data.</text>
</comment>
<evidence type="ECO:0000256" key="1">
    <source>
        <dbReference type="ARBA" id="ARBA00023002"/>
    </source>
</evidence>
<dbReference type="CDD" id="cd07122">
    <property type="entry name" value="ALDH_F20_ACDH"/>
    <property type="match status" value="1"/>
</dbReference>
<dbReference type="SUPFAM" id="SSF53720">
    <property type="entry name" value="ALDH-like"/>
    <property type="match status" value="1"/>
</dbReference>
<dbReference type="Proteomes" id="UP001597041">
    <property type="component" value="Unassembled WGS sequence"/>
</dbReference>
<gene>
    <name evidence="4" type="ORF">ACFQ19_00655</name>
</gene>
<dbReference type="InterPro" id="IPR015590">
    <property type="entry name" value="Aldehyde_DH_dom"/>
</dbReference>
<dbReference type="Gene3D" id="3.40.605.10">
    <property type="entry name" value="Aldehyde Dehydrogenase, Chain A, domain 1"/>
    <property type="match status" value="1"/>
</dbReference>
<evidence type="ECO:0000313" key="5">
    <source>
        <dbReference type="Proteomes" id="UP001597041"/>
    </source>
</evidence>
<dbReference type="Gene3D" id="3.40.309.10">
    <property type="entry name" value="Aldehyde Dehydrogenase, Chain A, domain 2"/>
    <property type="match status" value="1"/>
</dbReference>
<dbReference type="RefSeq" id="WP_379589941.1">
    <property type="nucleotide sequence ID" value="NZ_JBHTKK010000001.1"/>
</dbReference>
<protein>
    <submittedName>
        <fullName evidence="4">Acetaldehyde dehydrogenase (Acetylating)</fullName>
        <ecNumber evidence="4">1.2.1.10</ecNumber>
    </submittedName>
</protein>
<feature type="domain" description="Aldehyde dehydrogenase" evidence="3">
    <location>
        <begin position="11"/>
        <end position="272"/>
    </location>
</feature>